<evidence type="ECO:0000259" key="1">
    <source>
        <dbReference type="Pfam" id="PF13290"/>
    </source>
</evidence>
<evidence type="ECO:0000313" key="3">
    <source>
        <dbReference type="Proteomes" id="UP000189670"/>
    </source>
</evidence>
<proteinExistence type="predicted"/>
<gene>
    <name evidence="2" type="ORF">OMM_14872</name>
</gene>
<dbReference type="InterPro" id="IPR059177">
    <property type="entry name" value="GH29D-like_dom"/>
</dbReference>
<comment type="caution">
    <text evidence="2">The sequence shown here is derived from an EMBL/GenBank/DDBJ whole genome shotgun (WGS) entry which is preliminary data.</text>
</comment>
<evidence type="ECO:0000313" key="2">
    <source>
        <dbReference type="EMBL" id="ETR65063.1"/>
    </source>
</evidence>
<reference evidence="3" key="1">
    <citation type="submission" date="2012-11" db="EMBL/GenBank/DDBJ databases">
        <authorList>
            <person name="Lucero-Rivera Y.E."/>
            <person name="Tovar-Ramirez D."/>
        </authorList>
    </citation>
    <scope>NUCLEOTIDE SEQUENCE [LARGE SCALE GENOMIC DNA]</scope>
    <source>
        <strain evidence="3">Araruama</strain>
    </source>
</reference>
<sequence>LKADNAIDTDSVIKFGWMGNILKPPYIADWPNQALPAHLVTLKFIIKNMAITGITPVNITFSSLSTGYEGQSTNAQINITSVYHGQHAFTQTIKNNQSCSPSVLIEITPKTQTQSYAVESYLPIGMIPVQITDNGIWFESKQAVMWGTFQDDNVRALSYAITGTTNDAFKTIHSVASFDGYSQLSVDSQEIIHDCSLQQVQPSVFSPVEGSIPLTITISCPTEGVSIYYSNDGSIPDINAYLYEAPL</sequence>
<dbReference type="Pfam" id="PF13290">
    <property type="entry name" value="CHB_HEX_C_1"/>
    <property type="match status" value="1"/>
</dbReference>
<dbReference type="AlphaFoldDB" id="A0A1V1NR75"/>
<feature type="non-terminal residue" evidence="2">
    <location>
        <position position="247"/>
    </location>
</feature>
<feature type="non-terminal residue" evidence="2">
    <location>
        <position position="1"/>
    </location>
</feature>
<organism evidence="2 3">
    <name type="scientific">Candidatus Magnetoglobus multicellularis str. Araruama</name>
    <dbReference type="NCBI Taxonomy" id="890399"/>
    <lineage>
        <taxon>Bacteria</taxon>
        <taxon>Pseudomonadati</taxon>
        <taxon>Thermodesulfobacteriota</taxon>
        <taxon>Desulfobacteria</taxon>
        <taxon>Desulfobacterales</taxon>
        <taxon>Desulfobacteraceae</taxon>
        <taxon>Candidatus Magnetoglobus</taxon>
    </lineage>
</organism>
<dbReference type="Proteomes" id="UP000189670">
    <property type="component" value="Unassembled WGS sequence"/>
</dbReference>
<name>A0A1V1NR75_9BACT</name>
<feature type="domain" description="GH29D-like beta-sandwich" evidence="1">
    <location>
        <begin position="213"/>
        <end position="246"/>
    </location>
</feature>
<dbReference type="EMBL" id="ATBP01003252">
    <property type="protein sequence ID" value="ETR65063.1"/>
    <property type="molecule type" value="Genomic_DNA"/>
</dbReference>
<protein>
    <recommendedName>
        <fullName evidence="1">GH29D-like beta-sandwich domain-containing protein</fullName>
    </recommendedName>
</protein>
<accession>A0A1V1NR75</accession>